<protein>
    <submittedName>
        <fullName evidence="2">B12-binding domain-containing protein</fullName>
    </submittedName>
</protein>
<evidence type="ECO:0000313" key="3">
    <source>
        <dbReference type="Proteomes" id="UP001597176"/>
    </source>
</evidence>
<dbReference type="SUPFAM" id="SSF52242">
    <property type="entry name" value="Cobalamin (vitamin B12)-binding domain"/>
    <property type="match status" value="1"/>
</dbReference>
<dbReference type="InterPro" id="IPR036724">
    <property type="entry name" value="Cobalamin-bd_sf"/>
</dbReference>
<dbReference type="Pfam" id="PF02310">
    <property type="entry name" value="B12-binding"/>
    <property type="match status" value="1"/>
</dbReference>
<proteinExistence type="predicted"/>
<dbReference type="Gene3D" id="3.40.50.280">
    <property type="entry name" value="Cobalamin-binding domain"/>
    <property type="match status" value="1"/>
</dbReference>
<dbReference type="InterPro" id="IPR006158">
    <property type="entry name" value="Cobalamin-bd"/>
</dbReference>
<evidence type="ECO:0000313" key="2">
    <source>
        <dbReference type="EMBL" id="MFD1303861.1"/>
    </source>
</evidence>
<dbReference type="PROSITE" id="PS51332">
    <property type="entry name" value="B12_BINDING"/>
    <property type="match status" value="1"/>
</dbReference>
<name>A0ABW3X2Y3_9HYPH</name>
<feature type="domain" description="B12-binding" evidence="1">
    <location>
        <begin position="165"/>
        <end position="293"/>
    </location>
</feature>
<accession>A0ABW3X2Y3</accession>
<dbReference type="CDD" id="cd02065">
    <property type="entry name" value="B12-binding_like"/>
    <property type="match status" value="1"/>
</dbReference>
<organism evidence="2 3">
    <name type="scientific">Methylobacterium marchantiae</name>
    <dbReference type="NCBI Taxonomy" id="600331"/>
    <lineage>
        <taxon>Bacteria</taxon>
        <taxon>Pseudomonadati</taxon>
        <taxon>Pseudomonadota</taxon>
        <taxon>Alphaproteobacteria</taxon>
        <taxon>Hyphomicrobiales</taxon>
        <taxon>Methylobacteriaceae</taxon>
        <taxon>Methylobacterium</taxon>
    </lineage>
</organism>
<comment type="caution">
    <text evidence="2">The sequence shown here is derived from an EMBL/GenBank/DDBJ whole genome shotgun (WGS) entry which is preliminary data.</text>
</comment>
<dbReference type="EMBL" id="JBHTND010000041">
    <property type="protein sequence ID" value="MFD1303861.1"/>
    <property type="molecule type" value="Genomic_DNA"/>
</dbReference>
<keyword evidence="3" id="KW-1185">Reference proteome</keyword>
<gene>
    <name evidence="2" type="ORF">ACFQ4G_20045</name>
</gene>
<evidence type="ECO:0000259" key="1">
    <source>
        <dbReference type="PROSITE" id="PS51332"/>
    </source>
</evidence>
<dbReference type="Proteomes" id="UP001597176">
    <property type="component" value="Unassembled WGS sequence"/>
</dbReference>
<sequence length="294" mass="32416">MDDVWQFRTVSILEPVSRDGRVARERAIYHEIPRQPRVAAWDLDLAGVIEAEIIPRLMLAHRADSRAERPGILPNADQIAEFATLVLSPDCEDVESRIAILVDDGLALDSLLLDLLAPTARHLGHLWEEDLCDFAELTIAMGRLQRIMHDLTARFRSEPAPDPHGRSIFLMSCPGETHSFGLSLVERFFRDAGWDVTSAAHEPHSDVIRTASTGWFDVIGVSLGCETLLPALTRTVTELRRASRNPSVRVMVGGPIFLENPDHSALVGADATASDARLALTIAESLLDPRARPC</sequence>
<reference evidence="3" key="1">
    <citation type="journal article" date="2019" name="Int. J. Syst. Evol. Microbiol.">
        <title>The Global Catalogue of Microorganisms (GCM) 10K type strain sequencing project: providing services to taxonomists for standard genome sequencing and annotation.</title>
        <authorList>
            <consortium name="The Broad Institute Genomics Platform"/>
            <consortium name="The Broad Institute Genome Sequencing Center for Infectious Disease"/>
            <person name="Wu L."/>
            <person name="Ma J."/>
        </authorList>
    </citation>
    <scope>NUCLEOTIDE SEQUENCE [LARGE SCALE GENOMIC DNA]</scope>
    <source>
        <strain evidence="3">CCUG 56108</strain>
    </source>
</reference>